<accession>A0A367LBA9</accession>
<feature type="domain" description="Bromo" evidence="10">
    <location>
        <begin position="68"/>
        <end position="138"/>
    </location>
</feature>
<reference evidence="12 13" key="1">
    <citation type="journal article" date="2015" name="BMC Genomics">
        <title>Insights from the genome of Ophiocordyceps polyrhachis-furcata to pathogenicity and host specificity in insect fungi.</title>
        <authorList>
            <person name="Wichadakul D."/>
            <person name="Kobmoo N."/>
            <person name="Ingsriswang S."/>
            <person name="Tangphatsornruang S."/>
            <person name="Chantasingh D."/>
            <person name="Luangsa-ard J.J."/>
            <person name="Eurwilaichitr L."/>
        </authorList>
    </citation>
    <scope>NUCLEOTIDE SEQUENCE [LARGE SCALE GENOMIC DNA]</scope>
    <source>
        <strain evidence="12 13">BCC 54312</strain>
    </source>
</reference>
<comment type="caution">
    <text evidence="12">The sequence shown here is derived from an EMBL/GenBank/DDBJ whole genome shotgun (WGS) entry which is preliminary data.</text>
</comment>
<keyword evidence="4" id="KW-0805">Transcription regulation</keyword>
<feature type="compositionally biased region" description="Polar residues" evidence="9">
    <location>
        <begin position="1"/>
        <end position="17"/>
    </location>
</feature>
<dbReference type="GO" id="GO:0006338">
    <property type="term" value="P:chromatin remodeling"/>
    <property type="evidence" value="ECO:0007669"/>
    <property type="project" value="InterPro"/>
</dbReference>
<feature type="compositionally biased region" description="Polar residues" evidence="9">
    <location>
        <begin position="688"/>
        <end position="716"/>
    </location>
</feature>
<dbReference type="Pfam" id="PF01426">
    <property type="entry name" value="BAH"/>
    <property type="match status" value="1"/>
</dbReference>
<feature type="region of interest" description="Disordered" evidence="9">
    <location>
        <begin position="575"/>
        <end position="665"/>
    </location>
</feature>
<name>A0A367LBA9_9HYPO</name>
<evidence type="ECO:0000256" key="2">
    <source>
        <dbReference type="ARBA" id="ARBA00022737"/>
    </source>
</evidence>
<dbReference type="InterPro" id="IPR043151">
    <property type="entry name" value="BAH_sf"/>
</dbReference>
<comment type="subcellular location">
    <subcellularLocation>
        <location evidence="1">Nucleus</location>
    </subcellularLocation>
</comment>
<evidence type="ECO:0000256" key="6">
    <source>
        <dbReference type="ARBA" id="ARBA00023163"/>
    </source>
</evidence>
<dbReference type="Gene3D" id="2.30.30.490">
    <property type="match status" value="1"/>
</dbReference>
<evidence type="ECO:0000259" key="11">
    <source>
        <dbReference type="PROSITE" id="PS51038"/>
    </source>
</evidence>
<dbReference type="PRINTS" id="PR00503">
    <property type="entry name" value="BROMODOMAIN"/>
</dbReference>
<evidence type="ECO:0000313" key="12">
    <source>
        <dbReference type="EMBL" id="RCI11522.1"/>
    </source>
</evidence>
<evidence type="ECO:0000256" key="5">
    <source>
        <dbReference type="ARBA" id="ARBA00023117"/>
    </source>
</evidence>
<feature type="compositionally biased region" description="Low complexity" evidence="9">
    <location>
        <begin position="638"/>
        <end position="648"/>
    </location>
</feature>
<dbReference type="SMART" id="SM00439">
    <property type="entry name" value="BAH"/>
    <property type="match status" value="1"/>
</dbReference>
<organism evidence="12 13">
    <name type="scientific">Ophiocordyceps polyrhachis-furcata BCC 54312</name>
    <dbReference type="NCBI Taxonomy" id="1330021"/>
    <lineage>
        <taxon>Eukaryota</taxon>
        <taxon>Fungi</taxon>
        <taxon>Dikarya</taxon>
        <taxon>Ascomycota</taxon>
        <taxon>Pezizomycotina</taxon>
        <taxon>Sordariomycetes</taxon>
        <taxon>Hypocreomycetidae</taxon>
        <taxon>Hypocreales</taxon>
        <taxon>Ophiocordycipitaceae</taxon>
        <taxon>Ophiocordyceps</taxon>
    </lineage>
</organism>
<sequence>MASENRTSAGTQQSVIETDNGRHIDTSRSDACHKSVSETRDEIMDDGKRDMIHLIQNLSKYLCNFRENGEELAAGFQRIPNRRVLPDYFEIISEPLAFSTIRSKIQRKQYICFSEFVKDVAQICHNAQVYNRPSAPIFGAAVRLRELFRDELRKLATAGDISSDDADLPDLGELPSAEDSSMSSFDDGEDDGDVEEDEDDDEEDRDEGFCVEDGIRLQVPERQLRSSRFRQSSWSRKDGDENKGDASKKRGRPPLVLTPMEARIFSILKGLRKFKDGHGDPLIRPFEKLPDKSQAADYYKIVSHPIALDSIRKKAKRKTYENVDQVMSDLELMFENAKRHNQRDSEVANAAVELQRQARLLAQQEMCKPDEDFRDEDGRLPLDAIEHNGQIWRVGDWVHIRNPNDSDKPIIAQIFKTWQDRVGLKWVNACWYYRPEQTVHRHEKYFYDREVLKTSQYRNHQVDEILDHCFVMFVTRFNKGRPRGLPPNQDVYICESRYNEEKFRFNKIKTWASCLPEEVRDKDYEMDLLNVPNRLKKFPSPIKHLLRDDAKEADEFPRPTWGSQNAPPIVGAVHRRPLEPNESPPPEITPPPTSVPAITDVSSNRSLTREGPAETSTRASFMSPSHYGNAHTTPHVRPATPATSASAPRHQTPVPIPHASHHQTSVLSHFPVRPVHYQHQQHQIYPTYAQNYPSTGPRPQQPASNHFVSQSRSSQAHLPPVTRASFAPQTVHSMYNQPRPSEVFTLPGTINDAMPLQLRQRLHSDTGRKIFFFTGPPLDRSHKGLAPGCAGLGHSVRYLAGRRRWLSERAMRRKARVEATADDAVDKGVALMGDESMQRTESISPQATDALDLWFLRLDQETQQWRRATGLVGWDNRGS</sequence>
<dbReference type="PANTHER" id="PTHR16062:SF21">
    <property type="entry name" value="CHROMATIN STRUCTURE-REMODELING COMPLEX SUBUNIT RSC1-RELATED"/>
    <property type="match status" value="1"/>
</dbReference>
<dbReference type="GO" id="GO:0006368">
    <property type="term" value="P:transcription elongation by RNA polymerase II"/>
    <property type="evidence" value="ECO:0007669"/>
    <property type="project" value="TreeGrafter"/>
</dbReference>
<evidence type="ECO:0000256" key="4">
    <source>
        <dbReference type="ARBA" id="ARBA00023015"/>
    </source>
</evidence>
<dbReference type="CDD" id="cd04369">
    <property type="entry name" value="Bromodomain"/>
    <property type="match status" value="1"/>
</dbReference>
<feature type="domain" description="Bromo" evidence="10">
    <location>
        <begin position="278"/>
        <end position="348"/>
    </location>
</feature>
<dbReference type="Gene3D" id="1.20.920.10">
    <property type="entry name" value="Bromodomain-like"/>
    <property type="match status" value="2"/>
</dbReference>
<dbReference type="InterPro" id="IPR001025">
    <property type="entry name" value="BAH_dom"/>
</dbReference>
<dbReference type="InterPro" id="IPR048047">
    <property type="entry name" value="RSC1/2_bromodom"/>
</dbReference>
<dbReference type="PANTHER" id="PTHR16062">
    <property type="entry name" value="SWI/SNF-RELATED"/>
    <property type="match status" value="1"/>
</dbReference>
<evidence type="ECO:0000259" key="10">
    <source>
        <dbReference type="PROSITE" id="PS50014"/>
    </source>
</evidence>
<feature type="region of interest" description="Disordered" evidence="9">
    <location>
        <begin position="1"/>
        <end position="36"/>
    </location>
</feature>
<dbReference type="InterPro" id="IPR018359">
    <property type="entry name" value="Bromodomain_CS"/>
</dbReference>
<protein>
    <recommendedName>
        <fullName evidence="14">BAH domain-containing protein</fullName>
    </recommendedName>
</protein>
<dbReference type="PROSITE" id="PS51038">
    <property type="entry name" value="BAH"/>
    <property type="match status" value="1"/>
</dbReference>
<feature type="region of interest" description="Disordered" evidence="9">
    <location>
        <begin position="688"/>
        <end position="718"/>
    </location>
</feature>
<evidence type="ECO:0000256" key="8">
    <source>
        <dbReference type="PROSITE-ProRule" id="PRU00035"/>
    </source>
</evidence>
<keyword evidence="3" id="KW-0156">Chromatin regulator</keyword>
<feature type="domain" description="BAH" evidence="11">
    <location>
        <begin position="390"/>
        <end position="509"/>
    </location>
</feature>
<feature type="compositionally biased region" description="Pro residues" evidence="9">
    <location>
        <begin position="582"/>
        <end position="594"/>
    </location>
</feature>
<dbReference type="STRING" id="1330021.A0A367LBA9"/>
<evidence type="ECO:0008006" key="14">
    <source>
        <dbReference type="Google" id="ProtNLM"/>
    </source>
</evidence>
<keyword evidence="7" id="KW-0539">Nucleus</keyword>
<evidence type="ECO:0000256" key="9">
    <source>
        <dbReference type="SAM" id="MobiDB-lite"/>
    </source>
</evidence>
<keyword evidence="6" id="KW-0804">Transcription</keyword>
<dbReference type="InterPro" id="IPR037382">
    <property type="entry name" value="Rsc/polybromo"/>
</dbReference>
<dbReference type="GO" id="GO:0016586">
    <property type="term" value="C:RSC-type complex"/>
    <property type="evidence" value="ECO:0007669"/>
    <property type="project" value="InterPro"/>
</dbReference>
<dbReference type="InterPro" id="IPR036427">
    <property type="entry name" value="Bromodomain-like_sf"/>
</dbReference>
<feature type="compositionally biased region" description="Polar residues" evidence="9">
    <location>
        <begin position="614"/>
        <end position="623"/>
    </location>
</feature>
<dbReference type="SUPFAM" id="SSF47370">
    <property type="entry name" value="Bromodomain"/>
    <property type="match status" value="2"/>
</dbReference>
<dbReference type="PROSITE" id="PS00633">
    <property type="entry name" value="BROMODOMAIN_1"/>
    <property type="match status" value="1"/>
</dbReference>
<evidence type="ECO:0000313" key="13">
    <source>
        <dbReference type="Proteomes" id="UP000253664"/>
    </source>
</evidence>
<evidence type="ECO:0000256" key="3">
    <source>
        <dbReference type="ARBA" id="ARBA00022853"/>
    </source>
</evidence>
<dbReference type="CDD" id="cd05522">
    <property type="entry name" value="Bromo_Rsc1_2_II"/>
    <property type="match status" value="1"/>
</dbReference>
<keyword evidence="2" id="KW-0677">Repeat</keyword>
<feature type="compositionally biased region" description="Basic and acidic residues" evidence="9">
    <location>
        <begin position="235"/>
        <end position="248"/>
    </location>
</feature>
<dbReference type="OrthoDB" id="1742084at2759"/>
<keyword evidence="5 8" id="KW-0103">Bromodomain</keyword>
<dbReference type="EMBL" id="LKCN02000010">
    <property type="protein sequence ID" value="RCI11522.1"/>
    <property type="molecule type" value="Genomic_DNA"/>
</dbReference>
<evidence type="ECO:0000256" key="1">
    <source>
        <dbReference type="ARBA" id="ARBA00004123"/>
    </source>
</evidence>
<dbReference type="SMART" id="SM00297">
    <property type="entry name" value="BROMO"/>
    <property type="match status" value="2"/>
</dbReference>
<dbReference type="Proteomes" id="UP000253664">
    <property type="component" value="Unassembled WGS sequence"/>
</dbReference>
<dbReference type="InterPro" id="IPR001487">
    <property type="entry name" value="Bromodomain"/>
</dbReference>
<dbReference type="GO" id="GO:0003682">
    <property type="term" value="F:chromatin binding"/>
    <property type="evidence" value="ECO:0007669"/>
    <property type="project" value="InterPro"/>
</dbReference>
<dbReference type="AlphaFoldDB" id="A0A367LBA9"/>
<gene>
    <name evidence="12" type="ORF">L249_7391</name>
</gene>
<keyword evidence="13" id="KW-1185">Reference proteome</keyword>
<feature type="region of interest" description="Disordered" evidence="9">
    <location>
        <begin position="164"/>
        <end position="253"/>
    </location>
</feature>
<evidence type="ECO:0000256" key="7">
    <source>
        <dbReference type="ARBA" id="ARBA00023242"/>
    </source>
</evidence>
<feature type="compositionally biased region" description="Acidic residues" evidence="9">
    <location>
        <begin position="186"/>
        <end position="210"/>
    </location>
</feature>
<proteinExistence type="predicted"/>
<dbReference type="Pfam" id="PF00439">
    <property type="entry name" value="Bromodomain"/>
    <property type="match status" value="2"/>
</dbReference>
<feature type="compositionally biased region" description="Basic and acidic residues" evidence="9">
    <location>
        <begin position="19"/>
        <end position="36"/>
    </location>
</feature>
<dbReference type="CDD" id="cd04717">
    <property type="entry name" value="BAH_polybromo"/>
    <property type="match status" value="1"/>
</dbReference>
<dbReference type="PROSITE" id="PS50014">
    <property type="entry name" value="BROMODOMAIN_2"/>
    <property type="match status" value="2"/>
</dbReference>